<dbReference type="SUPFAM" id="SSF51064">
    <property type="entry name" value="Head domain of nucleotide exchange factor GrpE"/>
    <property type="match status" value="1"/>
</dbReference>
<dbReference type="GO" id="GO:0051082">
    <property type="term" value="F:unfolded protein binding"/>
    <property type="evidence" value="ECO:0007669"/>
    <property type="project" value="TreeGrafter"/>
</dbReference>
<evidence type="ECO:0000256" key="3">
    <source>
        <dbReference type="HAMAP-Rule" id="MF_01151"/>
    </source>
</evidence>
<evidence type="ECO:0000313" key="6">
    <source>
        <dbReference type="Proteomes" id="UP000034676"/>
    </source>
</evidence>
<dbReference type="CDD" id="cd00446">
    <property type="entry name" value="GrpE"/>
    <property type="match status" value="1"/>
</dbReference>
<dbReference type="InterPro" id="IPR000740">
    <property type="entry name" value="GrpE"/>
</dbReference>
<sequence>MAVTKLKTFEENWKRALADYQNLVKRIDTDKKDFVKFATANIISKLLPSLDILELSATHSQDQGVQMAVKQFQDVLFAEGLQEISPKVGDTFDHEIHECVETLPGEPDNTIAEIITKGYKINDYVIRPAKIKAYVKDNRN</sequence>
<comment type="function">
    <text evidence="3">Participates actively in the response to hyperosmotic and heat shock by preventing the aggregation of stress-denatured proteins, in association with DnaK and GrpE. It is the nucleotide exchange factor for DnaK and may function as a thermosensor. Unfolded proteins bind initially to DnaJ; upon interaction with the DnaJ-bound protein, DnaK hydrolyzes its bound ATP, resulting in the formation of a stable complex. GrpE releases ADP from DnaK; ATP binding to DnaK triggers the release of the substrate protein, thus completing the reaction cycle. Several rounds of ATP-dependent interactions between DnaJ, DnaK and GrpE are required for fully efficient folding.</text>
</comment>
<protein>
    <recommendedName>
        <fullName evidence="3">Protein GrpE</fullName>
    </recommendedName>
    <alternativeName>
        <fullName evidence="3">HSP-70 cofactor</fullName>
    </alternativeName>
</protein>
<dbReference type="GO" id="GO:0051087">
    <property type="term" value="F:protein-folding chaperone binding"/>
    <property type="evidence" value="ECO:0007669"/>
    <property type="project" value="InterPro"/>
</dbReference>
<reference evidence="5 6" key="1">
    <citation type="journal article" date="2015" name="Nature">
        <title>rRNA introns, odd ribosomes, and small enigmatic genomes across a large radiation of phyla.</title>
        <authorList>
            <person name="Brown C.T."/>
            <person name="Hug L.A."/>
            <person name="Thomas B.C."/>
            <person name="Sharon I."/>
            <person name="Castelle C.J."/>
            <person name="Singh A."/>
            <person name="Wilkins M.J."/>
            <person name="Williams K.H."/>
            <person name="Banfield J.F."/>
        </authorList>
    </citation>
    <scope>NUCLEOTIDE SEQUENCE [LARGE SCALE GENOMIC DNA]</scope>
</reference>
<gene>
    <name evidence="3" type="primary">grpE</name>
    <name evidence="5" type="ORF">UU42_C0006G0025</name>
</gene>
<dbReference type="EMBL" id="LCAO01000006">
    <property type="protein sequence ID" value="KKR91986.1"/>
    <property type="molecule type" value="Genomic_DNA"/>
</dbReference>
<dbReference type="InterPro" id="IPR009012">
    <property type="entry name" value="GrpE_head"/>
</dbReference>
<organism evidence="5 6">
    <name type="scientific">Candidatus Woesebacteria bacterium GW2011_GWA1_41_13b</name>
    <dbReference type="NCBI Taxonomy" id="1618555"/>
    <lineage>
        <taxon>Bacteria</taxon>
        <taxon>Candidatus Woeseibacteriota</taxon>
    </lineage>
</organism>
<keyword evidence="2 3" id="KW-0143">Chaperone</keyword>
<proteinExistence type="inferred from homology"/>
<dbReference type="GO" id="GO:0042803">
    <property type="term" value="F:protein homodimerization activity"/>
    <property type="evidence" value="ECO:0007669"/>
    <property type="project" value="InterPro"/>
</dbReference>
<name>A0A0G0UWS9_9BACT</name>
<dbReference type="Gene3D" id="2.30.22.10">
    <property type="entry name" value="Head domain of nucleotide exchange factor GrpE"/>
    <property type="match status" value="1"/>
</dbReference>
<dbReference type="PANTHER" id="PTHR21237:SF23">
    <property type="entry name" value="GRPE PROTEIN HOMOLOG, MITOCHONDRIAL"/>
    <property type="match status" value="1"/>
</dbReference>
<evidence type="ECO:0000256" key="4">
    <source>
        <dbReference type="RuleBase" id="RU004478"/>
    </source>
</evidence>
<dbReference type="InterPro" id="IPR013805">
    <property type="entry name" value="GrpE_CC"/>
</dbReference>
<dbReference type="Proteomes" id="UP000034676">
    <property type="component" value="Unassembled WGS sequence"/>
</dbReference>
<dbReference type="SUPFAM" id="SSF58014">
    <property type="entry name" value="Coiled-coil domain of nucleotide exchange factor GrpE"/>
    <property type="match status" value="1"/>
</dbReference>
<comment type="subunit">
    <text evidence="3">Homodimer.</text>
</comment>
<dbReference type="GO" id="GO:0006457">
    <property type="term" value="P:protein folding"/>
    <property type="evidence" value="ECO:0007669"/>
    <property type="project" value="InterPro"/>
</dbReference>
<keyword evidence="3" id="KW-0963">Cytoplasm</keyword>
<evidence type="ECO:0000313" key="5">
    <source>
        <dbReference type="EMBL" id="KKR91986.1"/>
    </source>
</evidence>
<dbReference type="PRINTS" id="PR00773">
    <property type="entry name" value="GRPEPROTEIN"/>
</dbReference>
<dbReference type="AlphaFoldDB" id="A0A0G0UWS9"/>
<dbReference type="Pfam" id="PF01025">
    <property type="entry name" value="GrpE"/>
    <property type="match status" value="1"/>
</dbReference>
<keyword evidence="3" id="KW-0346">Stress response</keyword>
<evidence type="ECO:0000256" key="1">
    <source>
        <dbReference type="ARBA" id="ARBA00009054"/>
    </source>
</evidence>
<dbReference type="GO" id="GO:0000774">
    <property type="term" value="F:adenyl-nucleotide exchange factor activity"/>
    <property type="evidence" value="ECO:0007669"/>
    <property type="project" value="InterPro"/>
</dbReference>
<comment type="similarity">
    <text evidence="1 3 4">Belongs to the GrpE family.</text>
</comment>
<evidence type="ECO:0000256" key="2">
    <source>
        <dbReference type="ARBA" id="ARBA00023186"/>
    </source>
</evidence>
<comment type="caution">
    <text evidence="5">The sequence shown here is derived from an EMBL/GenBank/DDBJ whole genome shotgun (WGS) entry which is preliminary data.</text>
</comment>
<comment type="subcellular location">
    <subcellularLocation>
        <location evidence="3">Cytoplasm</location>
    </subcellularLocation>
</comment>
<dbReference type="GO" id="GO:0005737">
    <property type="term" value="C:cytoplasm"/>
    <property type="evidence" value="ECO:0007669"/>
    <property type="project" value="UniProtKB-SubCell"/>
</dbReference>
<dbReference type="PANTHER" id="PTHR21237">
    <property type="entry name" value="GRPE PROTEIN"/>
    <property type="match status" value="1"/>
</dbReference>
<dbReference type="Gene3D" id="3.90.20.20">
    <property type="match status" value="1"/>
</dbReference>
<dbReference type="HAMAP" id="MF_01151">
    <property type="entry name" value="GrpE"/>
    <property type="match status" value="1"/>
</dbReference>
<accession>A0A0G0UWS9</accession>